<feature type="transmembrane region" description="Helical" evidence="7">
    <location>
        <begin position="216"/>
        <end position="236"/>
    </location>
</feature>
<evidence type="ECO:0000256" key="3">
    <source>
        <dbReference type="ARBA" id="ARBA00022989"/>
    </source>
</evidence>
<dbReference type="Proteomes" id="UP000316079">
    <property type="component" value="Unassembled WGS sequence"/>
</dbReference>
<proteinExistence type="predicted"/>
<accession>A0A553PZ61</accession>
<evidence type="ECO:0000256" key="1">
    <source>
        <dbReference type="ARBA" id="ARBA00004141"/>
    </source>
</evidence>
<dbReference type="EMBL" id="SRMA01026518">
    <property type="protein sequence ID" value="TRY82970.1"/>
    <property type="molecule type" value="Genomic_DNA"/>
</dbReference>
<keyword evidence="10" id="KW-1185">Reference proteome</keyword>
<feature type="compositionally biased region" description="Basic and acidic residues" evidence="6">
    <location>
        <begin position="80"/>
        <end position="112"/>
    </location>
</feature>
<evidence type="ECO:0000256" key="2">
    <source>
        <dbReference type="ARBA" id="ARBA00022692"/>
    </source>
</evidence>
<dbReference type="OrthoDB" id="9946445at2759"/>
<evidence type="ECO:0000256" key="5">
    <source>
        <dbReference type="PROSITE-ProRule" id="PRU00581"/>
    </source>
</evidence>
<feature type="transmembrane region" description="Helical" evidence="7">
    <location>
        <begin position="150"/>
        <end position="172"/>
    </location>
</feature>
<gene>
    <name evidence="9" type="ORF">DNTS_004593</name>
</gene>
<dbReference type="AlphaFoldDB" id="A0A553PZ61"/>
<evidence type="ECO:0000259" key="8">
    <source>
        <dbReference type="PROSITE" id="PS51225"/>
    </source>
</evidence>
<reference evidence="9 10" key="1">
    <citation type="journal article" date="2019" name="Sci. Data">
        <title>Hybrid genome assembly and annotation of Danionella translucida.</title>
        <authorList>
            <person name="Kadobianskyi M."/>
            <person name="Schulze L."/>
            <person name="Schuelke M."/>
            <person name="Judkewitz B."/>
        </authorList>
    </citation>
    <scope>NUCLEOTIDE SEQUENCE [LARGE SCALE GENOMIC DNA]</scope>
    <source>
        <strain evidence="9 10">Bolton</strain>
    </source>
</reference>
<feature type="domain" description="MARVEL" evidence="8">
    <location>
        <begin position="143"/>
        <end position="332"/>
    </location>
</feature>
<evidence type="ECO:0000256" key="4">
    <source>
        <dbReference type="ARBA" id="ARBA00023136"/>
    </source>
</evidence>
<feature type="compositionally biased region" description="Polar residues" evidence="6">
    <location>
        <begin position="113"/>
        <end position="130"/>
    </location>
</feature>
<keyword evidence="4 5" id="KW-0472">Membrane</keyword>
<feature type="transmembrane region" description="Helical" evidence="7">
    <location>
        <begin position="248"/>
        <end position="271"/>
    </location>
</feature>
<protein>
    <recommendedName>
        <fullName evidence="8">MARVEL domain-containing protein</fullName>
    </recommendedName>
</protein>
<evidence type="ECO:0000256" key="7">
    <source>
        <dbReference type="SAM" id="Phobius"/>
    </source>
</evidence>
<feature type="compositionally biased region" description="Polar residues" evidence="6">
    <location>
        <begin position="57"/>
        <end position="68"/>
    </location>
</feature>
<keyword evidence="2 5" id="KW-0812">Transmembrane</keyword>
<feature type="transmembrane region" description="Helical" evidence="7">
    <location>
        <begin position="307"/>
        <end position="326"/>
    </location>
</feature>
<dbReference type="PROSITE" id="PS51225">
    <property type="entry name" value="MARVEL"/>
    <property type="match status" value="1"/>
</dbReference>
<dbReference type="STRING" id="623744.A0A553PZ61"/>
<feature type="non-terminal residue" evidence="9">
    <location>
        <position position="1"/>
    </location>
</feature>
<name>A0A553PZ61_9TELE</name>
<dbReference type="GO" id="GO:0016020">
    <property type="term" value="C:membrane"/>
    <property type="evidence" value="ECO:0007669"/>
    <property type="project" value="UniProtKB-SubCell"/>
</dbReference>
<sequence>FASQQAPLLYSRRVFCQNNRSRYQILDQSAREQEIPQIIFEGSTKFVASFRPSTQHLSAFSESRQKAMSQPPRNQRPRRERNAGDYGERRSSEPQGRRDAPSNRHSGTERSRSSGQPPYNHTGSQRNARSTSREEHGESSCTYICSRRGIILICAVLTNVLVLICIVAAHMAQLGMSAMGMGGTSFVDAIIPFEGTELQQVRELDMQYGQMRAPGVYGGVAFSLTFGVLSLLFVVSGNKPAHVLPRKLLMGQFAFLIIGAVTYVVAVGLYLHFVISVNSTDVCARRERLYARNGYTWMNCSVGGGDAAVALFGIITAILYVVGSVFTGKTIQYVKQYFTEQDRYEAERREQASGSLKIPLDSNTYV</sequence>
<organism evidence="9 10">
    <name type="scientific">Danionella cerebrum</name>
    <dbReference type="NCBI Taxonomy" id="2873325"/>
    <lineage>
        <taxon>Eukaryota</taxon>
        <taxon>Metazoa</taxon>
        <taxon>Chordata</taxon>
        <taxon>Craniata</taxon>
        <taxon>Vertebrata</taxon>
        <taxon>Euteleostomi</taxon>
        <taxon>Actinopterygii</taxon>
        <taxon>Neopterygii</taxon>
        <taxon>Teleostei</taxon>
        <taxon>Ostariophysi</taxon>
        <taxon>Cypriniformes</taxon>
        <taxon>Danionidae</taxon>
        <taxon>Danioninae</taxon>
        <taxon>Danionella</taxon>
    </lineage>
</organism>
<evidence type="ECO:0000256" key="6">
    <source>
        <dbReference type="SAM" id="MobiDB-lite"/>
    </source>
</evidence>
<keyword evidence="3 7" id="KW-1133">Transmembrane helix</keyword>
<dbReference type="InterPro" id="IPR008253">
    <property type="entry name" value="Marvel"/>
</dbReference>
<evidence type="ECO:0000313" key="10">
    <source>
        <dbReference type="Proteomes" id="UP000316079"/>
    </source>
</evidence>
<comment type="caution">
    <text evidence="9">The sequence shown here is derived from an EMBL/GenBank/DDBJ whole genome shotgun (WGS) entry which is preliminary data.</text>
</comment>
<comment type="subcellular location">
    <subcellularLocation>
        <location evidence="1">Membrane</location>
        <topology evidence="1">Multi-pass membrane protein</topology>
    </subcellularLocation>
</comment>
<evidence type="ECO:0000313" key="9">
    <source>
        <dbReference type="EMBL" id="TRY82970.1"/>
    </source>
</evidence>
<feature type="region of interest" description="Disordered" evidence="6">
    <location>
        <begin position="57"/>
        <end position="137"/>
    </location>
</feature>